<comment type="similarity">
    <text evidence="2">Belongs to the short-chain dehydrogenases/reductases (SDR) family.</text>
</comment>
<dbReference type="EMBL" id="BRXW01000477">
    <property type="protein sequence ID" value="GMH58243.1"/>
    <property type="molecule type" value="Genomic_DNA"/>
</dbReference>
<accession>A0A9W7E151</accession>
<keyword evidence="1" id="KW-0560">Oxidoreductase</keyword>
<dbReference type="SUPFAM" id="SSF51735">
    <property type="entry name" value="NAD(P)-binding Rossmann-fold domains"/>
    <property type="match status" value="1"/>
</dbReference>
<gene>
    <name evidence="4" type="ORF">TrLO_g12560</name>
</gene>
<evidence type="ECO:0000256" key="1">
    <source>
        <dbReference type="ARBA" id="ARBA00023002"/>
    </source>
</evidence>
<dbReference type="InterPro" id="IPR036291">
    <property type="entry name" value="NAD(P)-bd_dom_sf"/>
</dbReference>
<keyword evidence="3" id="KW-0732">Signal</keyword>
<dbReference type="GO" id="GO:0016491">
    <property type="term" value="F:oxidoreductase activity"/>
    <property type="evidence" value="ECO:0007669"/>
    <property type="project" value="UniProtKB-KW"/>
</dbReference>
<evidence type="ECO:0000256" key="3">
    <source>
        <dbReference type="SAM" id="SignalP"/>
    </source>
</evidence>
<keyword evidence="5" id="KW-1185">Reference proteome</keyword>
<dbReference type="OrthoDB" id="47007at2759"/>
<dbReference type="PRINTS" id="PR00080">
    <property type="entry name" value="SDRFAMILY"/>
</dbReference>
<proteinExistence type="inferred from homology"/>
<dbReference type="PANTHER" id="PTHR43157">
    <property type="entry name" value="PHOSPHATIDYLINOSITOL-GLYCAN BIOSYNTHESIS CLASS F PROTEIN-RELATED"/>
    <property type="match status" value="1"/>
</dbReference>
<name>A0A9W7E151_9STRA</name>
<comment type="caution">
    <text evidence="4">The sequence shown here is derived from an EMBL/GenBank/DDBJ whole genome shotgun (WGS) entry which is preliminary data.</text>
</comment>
<dbReference type="PANTHER" id="PTHR43157:SF31">
    <property type="entry name" value="PHOSPHATIDYLINOSITOL-GLYCAN BIOSYNTHESIS CLASS F PROTEIN"/>
    <property type="match status" value="1"/>
</dbReference>
<organism evidence="4 5">
    <name type="scientific">Triparma laevis f. longispina</name>
    <dbReference type="NCBI Taxonomy" id="1714387"/>
    <lineage>
        <taxon>Eukaryota</taxon>
        <taxon>Sar</taxon>
        <taxon>Stramenopiles</taxon>
        <taxon>Ochrophyta</taxon>
        <taxon>Bolidophyceae</taxon>
        <taxon>Parmales</taxon>
        <taxon>Triparmaceae</taxon>
        <taxon>Triparma</taxon>
    </lineage>
</organism>
<evidence type="ECO:0000313" key="5">
    <source>
        <dbReference type="Proteomes" id="UP001165122"/>
    </source>
</evidence>
<protein>
    <submittedName>
        <fullName evidence="4">Uncharacterized protein</fullName>
    </submittedName>
</protein>
<reference evidence="5" key="1">
    <citation type="journal article" date="2023" name="Commun. Biol.">
        <title>Genome analysis of Parmales, the sister group of diatoms, reveals the evolutionary specialization of diatoms from phago-mixotrophs to photoautotrophs.</title>
        <authorList>
            <person name="Ban H."/>
            <person name="Sato S."/>
            <person name="Yoshikawa S."/>
            <person name="Yamada K."/>
            <person name="Nakamura Y."/>
            <person name="Ichinomiya M."/>
            <person name="Sato N."/>
            <person name="Blanc-Mathieu R."/>
            <person name="Endo H."/>
            <person name="Kuwata A."/>
            <person name="Ogata H."/>
        </authorList>
    </citation>
    <scope>NUCLEOTIDE SEQUENCE [LARGE SCALE GENOMIC DNA]</scope>
    <source>
        <strain evidence="5">NIES 3700</strain>
    </source>
</reference>
<evidence type="ECO:0000256" key="2">
    <source>
        <dbReference type="RuleBase" id="RU000363"/>
    </source>
</evidence>
<sequence length="345" mass="37747">MFSKSQFSWMMPVSVVWTLMVNVLNQVRPNPINLLPEPPSMALAPQKICIVTGSNTGIGKETARKMAGYGYSVVVACRTASKGESAASTIDGAEFIAPLDLSSFSSVRNFVKEFKAKYERLDVLVNNAGMNSFDGGSESVDGLDLCFQTNFLGHFLLTRLLLPLMEKTEAPRVVNLSSVMHHFGSNLKTAEDWKLGMKVGCANAYSDSKLASVLFSMELNRRCPKLKSFAVNPGAVNSDIWRVMKERNPFLFKHVISPIFRTIYLDTDEGSVTTVAAAIIEDLDPATSLYLQPYASPEKSKTCHPLWEMMGVFVGFSATKARLPGGDGEESGRGLWDASTELCGL</sequence>
<feature type="signal peptide" evidence="3">
    <location>
        <begin position="1"/>
        <end position="29"/>
    </location>
</feature>
<dbReference type="InterPro" id="IPR002347">
    <property type="entry name" value="SDR_fam"/>
</dbReference>
<dbReference type="PRINTS" id="PR00081">
    <property type="entry name" value="GDHRDH"/>
</dbReference>
<dbReference type="Proteomes" id="UP001165122">
    <property type="component" value="Unassembled WGS sequence"/>
</dbReference>
<evidence type="ECO:0000313" key="4">
    <source>
        <dbReference type="EMBL" id="GMH58243.1"/>
    </source>
</evidence>
<dbReference type="AlphaFoldDB" id="A0A9W7E151"/>
<feature type="chain" id="PRO_5040842786" evidence="3">
    <location>
        <begin position="30"/>
        <end position="345"/>
    </location>
</feature>
<dbReference type="Gene3D" id="3.40.50.720">
    <property type="entry name" value="NAD(P)-binding Rossmann-like Domain"/>
    <property type="match status" value="1"/>
</dbReference>
<dbReference type="Pfam" id="PF00106">
    <property type="entry name" value="adh_short"/>
    <property type="match status" value="1"/>
</dbReference>